<evidence type="ECO:0000313" key="1">
    <source>
        <dbReference type="EMBL" id="CEO52095.1"/>
    </source>
</evidence>
<accession>A0A0B7KB03</accession>
<dbReference type="EMBL" id="CDPU01000026">
    <property type="protein sequence ID" value="CEO52095.1"/>
    <property type="molecule type" value="Genomic_DNA"/>
</dbReference>
<protein>
    <submittedName>
        <fullName evidence="1">Uncharacterized protein</fullName>
    </submittedName>
</protein>
<gene>
    <name evidence="1" type="ORF">BN869_000008153_1</name>
</gene>
<dbReference type="AlphaFoldDB" id="A0A0B7KB03"/>
<name>A0A0B7KB03_BIOOC</name>
<proteinExistence type="predicted"/>
<sequence length="197" mass="21286">MRGTSSVDWRRNVLDQNLGFVRAPGAFRLPNIGCASWLIIEDIVCSVDLIHAVPLKTFSADVSVIENTLDLSIGRSFWVQLSNPDIVRTKHDVHGIVIIDQDAIIVHANSLPRHCAAIRPGTFGTCCSKNPSNPKVSAANPVPESIALSVTQRRCPGTAAIFVPFAGAIGRQVIVVTKCQARNGMTDHVPIYQIIGL</sequence>
<organism evidence="1">
    <name type="scientific">Bionectria ochroleuca</name>
    <name type="common">Gliocladium roseum</name>
    <dbReference type="NCBI Taxonomy" id="29856"/>
    <lineage>
        <taxon>Eukaryota</taxon>
        <taxon>Fungi</taxon>
        <taxon>Dikarya</taxon>
        <taxon>Ascomycota</taxon>
        <taxon>Pezizomycotina</taxon>
        <taxon>Sordariomycetes</taxon>
        <taxon>Hypocreomycetidae</taxon>
        <taxon>Hypocreales</taxon>
        <taxon>Bionectriaceae</taxon>
        <taxon>Clonostachys</taxon>
    </lineage>
</organism>
<reference evidence="1" key="1">
    <citation type="submission" date="2015-01" db="EMBL/GenBank/DDBJ databases">
        <authorList>
            <person name="Durling Mikael"/>
        </authorList>
    </citation>
    <scope>NUCLEOTIDE SEQUENCE</scope>
</reference>